<reference evidence="1" key="2">
    <citation type="journal article" date="2021" name="PeerJ">
        <title>Extensive microbial diversity within the chicken gut microbiome revealed by metagenomics and culture.</title>
        <authorList>
            <person name="Gilroy R."/>
            <person name="Ravi A."/>
            <person name="Getino M."/>
            <person name="Pursley I."/>
            <person name="Horton D.L."/>
            <person name="Alikhan N.F."/>
            <person name="Baker D."/>
            <person name="Gharbi K."/>
            <person name="Hall N."/>
            <person name="Watson M."/>
            <person name="Adriaenssens E.M."/>
            <person name="Foster-Nyarko E."/>
            <person name="Jarju S."/>
            <person name="Secka A."/>
            <person name="Antonio M."/>
            <person name="Oren A."/>
            <person name="Chaudhuri R.R."/>
            <person name="La Ragione R."/>
            <person name="Hildebrand F."/>
            <person name="Pallen M.J."/>
        </authorList>
    </citation>
    <scope>NUCLEOTIDE SEQUENCE</scope>
    <source>
        <strain evidence="1">10532</strain>
    </source>
</reference>
<gene>
    <name evidence="1" type="ORF">IAA81_01130</name>
</gene>
<evidence type="ECO:0000313" key="1">
    <source>
        <dbReference type="EMBL" id="MBO8456814.1"/>
    </source>
</evidence>
<reference evidence="1" key="1">
    <citation type="submission" date="2020-10" db="EMBL/GenBank/DDBJ databases">
        <authorList>
            <person name="Gilroy R."/>
        </authorList>
    </citation>
    <scope>NUCLEOTIDE SEQUENCE</scope>
    <source>
        <strain evidence="1">10532</strain>
    </source>
</reference>
<dbReference type="EMBL" id="JADIMM010000018">
    <property type="protein sequence ID" value="MBO8456814.1"/>
    <property type="molecule type" value="Genomic_DNA"/>
</dbReference>
<sequence length="158" mass="18130">MSPKISPDELLSKLNEQKAAFEALLAFQHGVYESVKEKNWTKLEENLRNCSKLSNEIEKNSLYFNELTGNSGTDIKAMAEGFSSGERKKIMDLYGIVRHLALKSKIENDCLNSYVRNMEIFLKGFFEAVVPSKKYYTYNAYGQKVKREVESLVLNKIL</sequence>
<name>A0A9D9N1F8_9SPIR</name>
<evidence type="ECO:0000313" key="2">
    <source>
        <dbReference type="Proteomes" id="UP000823638"/>
    </source>
</evidence>
<dbReference type="Proteomes" id="UP000823638">
    <property type="component" value="Unassembled WGS sequence"/>
</dbReference>
<comment type="caution">
    <text evidence="1">The sequence shown here is derived from an EMBL/GenBank/DDBJ whole genome shotgun (WGS) entry which is preliminary data.</text>
</comment>
<organism evidence="1 2">
    <name type="scientific">Candidatus Gallitreponema excrementavium</name>
    <dbReference type="NCBI Taxonomy" id="2840840"/>
    <lineage>
        <taxon>Bacteria</taxon>
        <taxon>Pseudomonadati</taxon>
        <taxon>Spirochaetota</taxon>
        <taxon>Spirochaetia</taxon>
        <taxon>Spirochaetales</taxon>
        <taxon>Candidatus Gallitreponema</taxon>
    </lineage>
</organism>
<proteinExistence type="predicted"/>
<dbReference type="AlphaFoldDB" id="A0A9D9N1F8"/>
<protein>
    <submittedName>
        <fullName evidence="1">Uncharacterized protein</fullName>
    </submittedName>
</protein>
<accession>A0A9D9N1F8</accession>